<dbReference type="EMBL" id="CAJGYO010000005">
    <property type="protein sequence ID" value="CAD6229522.1"/>
    <property type="molecule type" value="Genomic_DNA"/>
</dbReference>
<feature type="compositionally biased region" description="Acidic residues" evidence="2">
    <location>
        <begin position="118"/>
        <end position="127"/>
    </location>
</feature>
<dbReference type="PANTHER" id="PTHR33087:SF38">
    <property type="entry name" value="OS10G0201600 PROTEIN"/>
    <property type="match status" value="1"/>
</dbReference>
<evidence type="ECO:0000256" key="1">
    <source>
        <dbReference type="PROSITE-ProRule" id="PRU00047"/>
    </source>
</evidence>
<feature type="signal peptide" evidence="3">
    <location>
        <begin position="1"/>
        <end position="21"/>
    </location>
</feature>
<dbReference type="SUPFAM" id="SSF57756">
    <property type="entry name" value="Retrovirus zinc finger-like domains"/>
    <property type="match status" value="1"/>
</dbReference>
<dbReference type="Proteomes" id="UP000604825">
    <property type="component" value="Unassembled WGS sequence"/>
</dbReference>
<evidence type="ECO:0000256" key="3">
    <source>
        <dbReference type="SAM" id="SignalP"/>
    </source>
</evidence>
<dbReference type="SMART" id="SM00343">
    <property type="entry name" value="ZnF_C2HC"/>
    <property type="match status" value="2"/>
</dbReference>
<proteinExistence type="predicted"/>
<evidence type="ECO:0000313" key="5">
    <source>
        <dbReference type="EMBL" id="CAD6229522.1"/>
    </source>
</evidence>
<organism evidence="5 6">
    <name type="scientific">Miscanthus lutarioriparius</name>
    <dbReference type="NCBI Taxonomy" id="422564"/>
    <lineage>
        <taxon>Eukaryota</taxon>
        <taxon>Viridiplantae</taxon>
        <taxon>Streptophyta</taxon>
        <taxon>Embryophyta</taxon>
        <taxon>Tracheophyta</taxon>
        <taxon>Spermatophyta</taxon>
        <taxon>Magnoliopsida</taxon>
        <taxon>Liliopsida</taxon>
        <taxon>Poales</taxon>
        <taxon>Poaceae</taxon>
        <taxon>PACMAD clade</taxon>
        <taxon>Panicoideae</taxon>
        <taxon>Andropogonodae</taxon>
        <taxon>Andropogoneae</taxon>
        <taxon>Saccharinae</taxon>
        <taxon>Miscanthus</taxon>
    </lineage>
</organism>
<evidence type="ECO:0000313" key="6">
    <source>
        <dbReference type="Proteomes" id="UP000604825"/>
    </source>
</evidence>
<gene>
    <name evidence="5" type="ORF">NCGR_LOCUS20047</name>
</gene>
<protein>
    <recommendedName>
        <fullName evidence="4">CCHC-type domain-containing protein</fullName>
    </recommendedName>
</protein>
<comment type="caution">
    <text evidence="5">The sequence shown here is derived from an EMBL/GenBank/DDBJ whole genome shotgun (WGS) entry which is preliminary data.</text>
</comment>
<dbReference type="PANTHER" id="PTHR33087">
    <property type="entry name" value="OS07G0539200 PROTEIN"/>
    <property type="match status" value="1"/>
</dbReference>
<dbReference type="InterPro" id="IPR001878">
    <property type="entry name" value="Znf_CCHC"/>
</dbReference>
<feature type="domain" description="CCHC-type" evidence="4">
    <location>
        <begin position="217"/>
        <end position="232"/>
    </location>
</feature>
<reference evidence="5" key="1">
    <citation type="submission" date="2020-10" db="EMBL/GenBank/DDBJ databases">
        <authorList>
            <person name="Han B."/>
            <person name="Lu T."/>
            <person name="Zhao Q."/>
            <person name="Huang X."/>
            <person name="Zhao Y."/>
        </authorList>
    </citation>
    <scope>NUCLEOTIDE SEQUENCE</scope>
</reference>
<dbReference type="Gene3D" id="4.10.60.10">
    <property type="entry name" value="Zinc finger, CCHC-type"/>
    <property type="match status" value="1"/>
</dbReference>
<accession>A0A811NKR6</accession>
<feature type="compositionally biased region" description="Polar residues" evidence="2">
    <location>
        <begin position="270"/>
        <end position="287"/>
    </location>
</feature>
<keyword evidence="3" id="KW-0732">Signal</keyword>
<keyword evidence="6" id="KW-1185">Reference proteome</keyword>
<feature type="compositionally biased region" description="Basic and acidic residues" evidence="2">
    <location>
        <begin position="249"/>
        <end position="265"/>
    </location>
</feature>
<feature type="chain" id="PRO_5032815594" description="CCHC-type domain-containing protein" evidence="3">
    <location>
        <begin position="22"/>
        <end position="842"/>
    </location>
</feature>
<evidence type="ECO:0000256" key="2">
    <source>
        <dbReference type="SAM" id="MobiDB-lite"/>
    </source>
</evidence>
<dbReference type="GO" id="GO:0003676">
    <property type="term" value="F:nucleic acid binding"/>
    <property type="evidence" value="ECO:0007669"/>
    <property type="project" value="InterPro"/>
</dbReference>
<name>A0A811NKR6_9POAL</name>
<feature type="domain" description="CCHC-type" evidence="4">
    <location>
        <begin position="199"/>
        <end position="213"/>
    </location>
</feature>
<dbReference type="AlphaFoldDB" id="A0A811NKR6"/>
<evidence type="ECO:0000259" key="4">
    <source>
        <dbReference type="PROSITE" id="PS50158"/>
    </source>
</evidence>
<keyword evidence="1" id="KW-0863">Zinc-finger</keyword>
<dbReference type="PROSITE" id="PS50158">
    <property type="entry name" value="ZF_CCHC"/>
    <property type="match status" value="2"/>
</dbReference>
<feature type="region of interest" description="Disordered" evidence="2">
    <location>
        <begin position="116"/>
        <end position="141"/>
    </location>
</feature>
<sequence length="842" mass="91977">MDTPTMSLLRTMICWTLFWEAKEVITLCAESIITYQQGRFNPKLAEKFFAKDLRLRRDLGEERGRSPEVEQAWRMMGGPSQRRSWADLAEGELRAEAADLQWEDVLGRGPMERVALSDSEDYPDSDVPESPPQGKGKSVMETAVCSGPGREVPAVAPCAASGTAGPGGFFQVRSRRCDRRHSPPRSPPRPVPPELEGLCFNCLQPGHVKAQCRARPRCYNCWGEGHHAASCPLPRSSAVGVKRGRSPRRSGDARRVAPRRPDGARHWPNSADTVSGGSLSAGRSTSLPYCCRHPSPPAAPSPPPPPPPPVFQPAAGTSSKFDRGSRNLADPAIRDPRAPTVVIPRSTEIQAAEDALELALVGLVGGTRPVVSTATVYNFLYSEFELTMNDVQLRRHHPEDFIARFRRRADRDRVLASRPGGYLLPLTWRPWQRTSLATAESFNFQVVVGMLRVPLHARNVATAQIILGPSCSGIEITRLRDIPDDDDREFFVKAWCKHPDLIEDEQTISIPEPVLPVAAMGNPAPPRLLQYQVGEFRCPCAPEVVARHTDVDGTRKESVEAPERWEMMSAPRTPWTRASNFTTVNTPSPWIDRQLGSPTTGVVARFLNVAPLLLHVGVSTLEPVHVDQDWWADLAVNELSNDVSAQACVGQEGATSGSTSNSVDWWADLIEAELVSTTYVAASPVVDGAGLHEEDESAVEEPVSVVDAANDVATVMDAAAATQAALEAEVCVPMHTPLIRAGPRPRRARTPVSIPSLRRSGRIAARPRAPNATVQAQLLLLKKLGVTVAEGEHASEVEKKIKLAFRGDMSTRKREALQLFLENGIDLTTVDLNLHGLEDAAL</sequence>
<dbReference type="InterPro" id="IPR053253">
    <property type="entry name" value="Sex_diff_modulator"/>
</dbReference>
<dbReference type="InterPro" id="IPR036875">
    <property type="entry name" value="Znf_CCHC_sf"/>
</dbReference>
<feature type="region of interest" description="Disordered" evidence="2">
    <location>
        <begin position="232"/>
        <end position="336"/>
    </location>
</feature>
<keyword evidence="1" id="KW-0862">Zinc</keyword>
<feature type="compositionally biased region" description="Pro residues" evidence="2">
    <location>
        <begin position="294"/>
        <end position="311"/>
    </location>
</feature>
<dbReference type="OrthoDB" id="6931295at2759"/>
<keyword evidence="1" id="KW-0479">Metal-binding</keyword>
<dbReference type="GO" id="GO:0008270">
    <property type="term" value="F:zinc ion binding"/>
    <property type="evidence" value="ECO:0007669"/>
    <property type="project" value="UniProtKB-KW"/>
</dbReference>